<evidence type="ECO:0000256" key="2">
    <source>
        <dbReference type="SAM" id="Phobius"/>
    </source>
</evidence>
<keyword evidence="2" id="KW-0812">Transmembrane</keyword>
<feature type="transmembrane region" description="Helical" evidence="2">
    <location>
        <begin position="1456"/>
        <end position="1476"/>
    </location>
</feature>
<keyword evidence="2" id="KW-1133">Transmembrane helix</keyword>
<feature type="transmembrane region" description="Helical" evidence="2">
    <location>
        <begin position="275"/>
        <end position="295"/>
    </location>
</feature>
<dbReference type="Pfam" id="PF11847">
    <property type="entry name" value="GT-C_AftD"/>
    <property type="match status" value="1"/>
</dbReference>
<feature type="compositionally biased region" description="Low complexity" evidence="1">
    <location>
        <begin position="1214"/>
        <end position="1231"/>
    </location>
</feature>
<dbReference type="Gene3D" id="2.60.120.260">
    <property type="entry name" value="Galactose-binding domain-like"/>
    <property type="match status" value="2"/>
</dbReference>
<feature type="transmembrane region" description="Helical" evidence="2">
    <location>
        <begin position="426"/>
        <end position="445"/>
    </location>
</feature>
<feature type="transmembrane region" description="Helical" evidence="2">
    <location>
        <begin position="133"/>
        <end position="150"/>
    </location>
</feature>
<keyword evidence="2" id="KW-0472">Membrane</keyword>
<feature type="transmembrane region" description="Helical" evidence="2">
    <location>
        <begin position="1488"/>
        <end position="1507"/>
    </location>
</feature>
<dbReference type="OrthoDB" id="5242711at2"/>
<dbReference type="EMBL" id="MAXA01000091">
    <property type="protein sequence ID" value="OHV39676.1"/>
    <property type="molecule type" value="Genomic_DNA"/>
</dbReference>
<feature type="transmembrane region" description="Helical" evidence="2">
    <location>
        <begin position="180"/>
        <end position="202"/>
    </location>
</feature>
<proteinExistence type="predicted"/>
<evidence type="ECO:0000256" key="1">
    <source>
        <dbReference type="SAM" id="MobiDB-lite"/>
    </source>
</evidence>
<evidence type="ECO:0000259" key="3">
    <source>
        <dbReference type="Pfam" id="PF11847"/>
    </source>
</evidence>
<feature type="region of interest" description="Disordered" evidence="1">
    <location>
        <begin position="1"/>
        <end position="36"/>
    </location>
</feature>
<keyword evidence="5" id="KW-1185">Reference proteome</keyword>
<gene>
    <name evidence="4" type="ORF">BBK14_13440</name>
</gene>
<organism evidence="4 5">
    <name type="scientific">Parafrankia soli</name>
    <dbReference type="NCBI Taxonomy" id="2599596"/>
    <lineage>
        <taxon>Bacteria</taxon>
        <taxon>Bacillati</taxon>
        <taxon>Actinomycetota</taxon>
        <taxon>Actinomycetes</taxon>
        <taxon>Frankiales</taxon>
        <taxon>Frankiaceae</taxon>
        <taxon>Parafrankia</taxon>
    </lineage>
</organism>
<evidence type="ECO:0000313" key="4">
    <source>
        <dbReference type="EMBL" id="OHV39676.1"/>
    </source>
</evidence>
<feature type="transmembrane region" description="Helical" evidence="2">
    <location>
        <begin position="483"/>
        <end position="501"/>
    </location>
</feature>
<feature type="transmembrane region" description="Helical" evidence="2">
    <location>
        <begin position="45"/>
        <end position="64"/>
    </location>
</feature>
<feature type="transmembrane region" description="Helical" evidence="2">
    <location>
        <begin position="1538"/>
        <end position="1563"/>
    </location>
</feature>
<protein>
    <recommendedName>
        <fullName evidence="3">Alpha-(1-&gt;3)-arabinofuranosyltransferase N-terminal GT-C domain-containing protein</fullName>
    </recommendedName>
</protein>
<comment type="caution">
    <text evidence="4">The sequence shown here is derived from an EMBL/GenBank/DDBJ whole genome shotgun (WGS) entry which is preliminary data.</text>
</comment>
<dbReference type="RefSeq" id="WP_071061032.1">
    <property type="nucleotide sequence ID" value="NZ_MAXA01000091.1"/>
</dbReference>
<dbReference type="Proteomes" id="UP000179769">
    <property type="component" value="Unassembled WGS sequence"/>
</dbReference>
<evidence type="ECO:0000313" key="5">
    <source>
        <dbReference type="Proteomes" id="UP000179769"/>
    </source>
</evidence>
<accession>A0A1S1R1A7</accession>
<sequence>MTLTAPASGAAHPDGPAPGATTGPGGAPPSDHPRRQGRLGRVRRLLPSWPALVLAALAYIPLLATAPGRIGADTKAYLYLDPGRMLARAVSMWDPDVGMGTVTHQNIGYLFPQGAFYWLAQLAGLPDWVAQRLWTGSILFGAGAGVLFLLRTFGWANRYAFIAALGYMLTPYTLEYEARISAILLPYAGLGWLIGITVRGLREAGADDRSRAADAPRLVRWRSGWRWPAAFALMVTLIGSINASSLIFILFAPLLWVPFAVWGTREVRLGTALTLCGRAVALVVVTSAWWMAGLYTQAGYGLNVLAFTETVKTVASSSQASEVLRGLGNWFFYGEDALGLWIGPAKDYTGSLVIITISFAVPILALVAASCLRWGQRAYFVALIALGTTIAVGVYPYDHPSPLGRVFRDFAEGSTAGLALRSLPRAVPMVVLGLSVLLAGGLAVLDQRYAARRAQARAGTSSATDTPRPAAGALRLRGRAVPTLAFGGVALLLVLNMSPLFRGHFIEPLLDRPEDIPGYEQELASALDAVAPDATGEQTRVLELPGADFAHYRWGTTLDPVMSGLMDRPSVVRELIPYGDAGSVDLLRSLDRRIQEGVLDPASIPDIARLMSAGDVVLRSNLAYERFRTPRPRATWDLVANQRPAGLAEPRTFGPPVLEDPGIPYTDEITLGTNADVIDPPALADFPVDDPHPIVRAERTDAPLLVSGNGEALVDAAATGQLDAVLNDGRTILYAGDLASDPQRLRQALDDGAELLVSDTNRLRAERWTGIRENFGYVEQPGVTPLAKDANDNRLVLFPDAGHSSQTVAQMHAPGSEAQVADVRATDYGNTFSYGVSDRPVLGIDGSLDSAWRVGAFTDPAGAAWQVDLAKPTTTDHIRVVQPLNGPRNRWITRATLTFDGGSPITVDLRDSSRTQAGQTITFPSRTFTTLHIHVDATNFGVRRTYDGLSAVGFAEVEIPGTDGKPLTAEEVLRLPTDTLDAAGASSLDHRLSLQMSRDRANPAEPFRRDPEPTMARSFTLPTARTFALTGTARISAYASDQLVDATLGRAGAAPTVTSSGRLPGALAARGSSAFDGDTTTAWSPGIGGQIGSWLQVTSPTPVTFSSMNLALVADGRHSVPTKIGIMVDGRRVGAVAVPPVADTPVSSQTRNAAQNVSLTFPAVTGSTIRLVVDDVRTVTSIDTISGAVMDLPVGIAEVAVPGLDGTAGGTGRGSAATTAPGTAGSPATATATGADTGAVTGAAAGLTITAVPGTTGTAATGTADIPAPCRTDLLTVDGAPVGIQVTGSIKDAAGRAGLTVRACGTPVALNAGDHVVRTSNGALTGIDVDRLLLASAAGGGAWLDATGSGTDATAGATTGAGTGTAAVPGGTAPTVKVEATSDTSFRVDVSAATPGKPFWLVLGESRSPGWTARVNGQDLGESHLVDGYANGWRIDPSAGSFTVLLDWAPQHVVGIALKLSVVTGILSLAILLVGAYQRRRGRSWRHLVGYQYIPAGTGTGGVARAGTAGPGRADLPTADPWRAGPGPALRVSGRSTLLTALATGAASVVLVAPLAGLVVAVLTAAALRIPRARPLLRVAPAACLALSALYILQVQARHDLPANGSWVAAFDRVAMISWLTVLLLAADMIVSLVRARAAARIASGTTPGTPTAPAAQGSPSEL</sequence>
<feature type="domain" description="Alpha-(1-&gt;3)-arabinofuranosyltransferase N-terminal GT-C" evidence="3">
    <location>
        <begin position="62"/>
        <end position="776"/>
    </location>
</feature>
<reference evidence="5" key="1">
    <citation type="submission" date="2016-07" db="EMBL/GenBank/DDBJ databases">
        <title>Frankia sp. NRRL B-16219 Genome sequencing.</title>
        <authorList>
            <person name="Ghodhbane-Gtari F."/>
            <person name="Swanson E."/>
            <person name="Gueddou A."/>
            <person name="Louati M."/>
            <person name="Nouioui I."/>
            <person name="Hezbri K."/>
            <person name="Abebe-Akele F."/>
            <person name="Simpson S."/>
            <person name="Morris K."/>
            <person name="Thomas K."/>
            <person name="Gtari M."/>
            <person name="Tisa L.S."/>
        </authorList>
    </citation>
    <scope>NUCLEOTIDE SEQUENCE [LARGE SCALE GENOMIC DNA]</scope>
    <source>
        <strain evidence="5">NRRL B-16219</strain>
    </source>
</reference>
<feature type="region of interest" description="Disordered" evidence="1">
    <location>
        <begin position="1209"/>
        <end position="1231"/>
    </location>
</feature>
<dbReference type="GO" id="GO:0016740">
    <property type="term" value="F:transferase activity"/>
    <property type="evidence" value="ECO:0007669"/>
    <property type="project" value="InterPro"/>
</dbReference>
<feature type="compositionally biased region" description="Low complexity" evidence="1">
    <location>
        <begin position="1"/>
        <end position="21"/>
    </location>
</feature>
<feature type="transmembrane region" description="Helical" evidence="2">
    <location>
        <begin position="379"/>
        <end position="397"/>
    </location>
</feature>
<feature type="transmembrane region" description="Helical" evidence="2">
    <location>
        <begin position="1575"/>
        <end position="1594"/>
    </location>
</feature>
<feature type="transmembrane region" description="Helical" evidence="2">
    <location>
        <begin position="1614"/>
        <end position="1634"/>
    </location>
</feature>
<dbReference type="InterPro" id="IPR021798">
    <property type="entry name" value="AftD_N"/>
</dbReference>
<name>A0A1S1R1A7_9ACTN</name>
<feature type="transmembrane region" description="Helical" evidence="2">
    <location>
        <begin position="348"/>
        <end position="372"/>
    </location>
</feature>